<reference evidence="3 4" key="1">
    <citation type="submission" date="2024-10" db="EMBL/GenBank/DDBJ databases">
        <title>Updated reference genomes for cyclostephanoid diatoms.</title>
        <authorList>
            <person name="Roberts W.R."/>
            <person name="Alverson A.J."/>
        </authorList>
    </citation>
    <scope>NUCLEOTIDE SEQUENCE [LARGE SCALE GENOMIC DNA]</scope>
    <source>
        <strain evidence="3 4">AJA228-03</strain>
    </source>
</reference>
<accession>A0ABD3R5B0</accession>
<proteinExistence type="predicted"/>
<feature type="compositionally biased region" description="Low complexity" evidence="2">
    <location>
        <begin position="195"/>
        <end position="205"/>
    </location>
</feature>
<dbReference type="EMBL" id="JALLPB020000539">
    <property type="protein sequence ID" value="KAL3808152.1"/>
    <property type="molecule type" value="Genomic_DNA"/>
</dbReference>
<protein>
    <submittedName>
        <fullName evidence="3">Uncharacterized protein</fullName>
    </submittedName>
</protein>
<evidence type="ECO:0000313" key="4">
    <source>
        <dbReference type="Proteomes" id="UP001530377"/>
    </source>
</evidence>
<name>A0ABD3R5B0_9STRA</name>
<evidence type="ECO:0000256" key="1">
    <source>
        <dbReference type="SAM" id="Coils"/>
    </source>
</evidence>
<organism evidence="3 4">
    <name type="scientific">Cyclostephanos tholiformis</name>
    <dbReference type="NCBI Taxonomy" id="382380"/>
    <lineage>
        <taxon>Eukaryota</taxon>
        <taxon>Sar</taxon>
        <taxon>Stramenopiles</taxon>
        <taxon>Ochrophyta</taxon>
        <taxon>Bacillariophyta</taxon>
        <taxon>Coscinodiscophyceae</taxon>
        <taxon>Thalassiosirophycidae</taxon>
        <taxon>Stephanodiscales</taxon>
        <taxon>Stephanodiscaceae</taxon>
        <taxon>Cyclostephanos</taxon>
    </lineage>
</organism>
<feature type="region of interest" description="Disordered" evidence="2">
    <location>
        <begin position="181"/>
        <end position="205"/>
    </location>
</feature>
<dbReference type="AlphaFoldDB" id="A0ABD3R5B0"/>
<keyword evidence="4" id="KW-1185">Reference proteome</keyword>
<gene>
    <name evidence="3" type="ORF">ACHAXA_003550</name>
</gene>
<evidence type="ECO:0000256" key="2">
    <source>
        <dbReference type="SAM" id="MobiDB-lite"/>
    </source>
</evidence>
<evidence type="ECO:0000313" key="3">
    <source>
        <dbReference type="EMBL" id="KAL3808152.1"/>
    </source>
</evidence>
<keyword evidence="1" id="KW-0175">Coiled coil</keyword>
<dbReference type="Proteomes" id="UP001530377">
    <property type="component" value="Unassembled WGS sequence"/>
</dbReference>
<comment type="caution">
    <text evidence="3">The sequence shown here is derived from an EMBL/GenBank/DDBJ whole genome shotgun (WGS) entry which is preliminary data.</text>
</comment>
<sequence>MTDAYIGRRGFARPGMLQRAVDQRFRVIDNGEPPPLSTETKSASTVANGEFVAPASGGGGGGGNTRIIPNKKSKMVVSPRNIPKILRSIKKYLAQIDAYEYQATSNVRQTVEFDVDASLYPSASSFNTPTSSSFTFDADSVAMSNGPRTLNASVSPSVTSFNASSSFLPFDADSVDISSHGPQNFELDVDAPKRPSASSTDTSSSSFPFDWDNVEEYSLDHGLASFRSTGVINPHNAHIGRRATFQESLAAADIIEHPISPAGRLVDVIVCESSNGHSASAVVSAGRQPEASALSSTSFVPTTALLVHGNEKEEALTDLLLSLQTTSIQQEDAIQRLMCHTTEILSRLHKKNDNLVEEIGRLMHENEQLLSRCQRLEEDEIQRKVLLGLENLLAGVE</sequence>
<feature type="coiled-coil region" evidence="1">
    <location>
        <begin position="345"/>
        <end position="379"/>
    </location>
</feature>